<dbReference type="Proteomes" id="UP000283634">
    <property type="component" value="Unassembled WGS sequence"/>
</dbReference>
<name>A0A3R7KS94_TRYRA</name>
<dbReference type="OrthoDB" id="244644at2759"/>
<dbReference type="AlphaFoldDB" id="A0A3R7KS94"/>
<organism evidence="1 2">
    <name type="scientific">Trypanosoma rangeli</name>
    <dbReference type="NCBI Taxonomy" id="5698"/>
    <lineage>
        <taxon>Eukaryota</taxon>
        <taxon>Discoba</taxon>
        <taxon>Euglenozoa</taxon>
        <taxon>Kinetoplastea</taxon>
        <taxon>Metakinetoplastina</taxon>
        <taxon>Trypanosomatida</taxon>
        <taxon>Trypanosomatidae</taxon>
        <taxon>Trypanosoma</taxon>
        <taxon>Herpetosoma</taxon>
    </lineage>
</organism>
<comment type="caution">
    <text evidence="1">The sequence shown here is derived from an EMBL/GenBank/DDBJ whole genome shotgun (WGS) entry which is preliminary data.</text>
</comment>
<dbReference type="RefSeq" id="XP_029242815.1">
    <property type="nucleotide sequence ID" value="XM_029377335.1"/>
</dbReference>
<proteinExistence type="predicted"/>
<gene>
    <name evidence="1" type="ORF">TraAM80_00251</name>
</gene>
<dbReference type="EMBL" id="MKGL01000004">
    <property type="protein sequence ID" value="RNF12535.1"/>
    <property type="molecule type" value="Genomic_DNA"/>
</dbReference>
<accession>A0A3R7KS94</accession>
<keyword evidence="2" id="KW-1185">Reference proteome</keyword>
<reference evidence="1 2" key="1">
    <citation type="journal article" date="2018" name="BMC Genomics">
        <title>Genomic comparison of Trypanosoma conorhini and Trypanosoma rangeli to Trypanosoma cruzi strains of high and low virulence.</title>
        <authorList>
            <person name="Bradwell K.R."/>
            <person name="Koparde V.N."/>
            <person name="Matveyev A.V."/>
            <person name="Serrano M.G."/>
            <person name="Alves J.M."/>
            <person name="Parikh H."/>
            <person name="Huang B."/>
            <person name="Lee V."/>
            <person name="Espinosa-Alvarez O."/>
            <person name="Ortiz P.A."/>
            <person name="Costa-Martins A.G."/>
            <person name="Teixeira M.M."/>
            <person name="Buck G.A."/>
        </authorList>
    </citation>
    <scope>NUCLEOTIDE SEQUENCE [LARGE SCALE GENOMIC DNA]</scope>
    <source>
        <strain evidence="1 2">AM80</strain>
    </source>
</reference>
<evidence type="ECO:0000313" key="1">
    <source>
        <dbReference type="EMBL" id="RNF12535.1"/>
    </source>
</evidence>
<sequence>MGRNVSFIGLSRRTLRPSYVEGPVTETRRPSVDRLIEYHLAHRPSRQSCVDGASVVNQQPPNVRISRHLLPHEILTLDSVRFGLSIRGSVTLWRLLLPLERANYPFNVHERRKPFIPGDAVSVQMGQASMKIFFARTEDIVPPSTGKLSKTSVLNVVNNEVIGEVKYTYVYRIESAALTTGAQPFMIRLSGAVGFMLQLCFGDRSLCSAFVKLLMPHCPGHTTIAAEADVFSSPPSFSTFENQQHSLSPAPLNRFSAG</sequence>
<dbReference type="GeneID" id="40324184"/>
<evidence type="ECO:0000313" key="2">
    <source>
        <dbReference type="Proteomes" id="UP000283634"/>
    </source>
</evidence>
<protein>
    <submittedName>
        <fullName evidence="1">Putative mucin-associated surface protein (MASP)</fullName>
    </submittedName>
</protein>